<dbReference type="InterPro" id="IPR019734">
    <property type="entry name" value="TPR_rpt"/>
</dbReference>
<dbReference type="SMART" id="SM00028">
    <property type="entry name" value="TPR"/>
    <property type="match status" value="2"/>
</dbReference>
<proteinExistence type="predicted"/>
<name>A0A1Y0IJN9_9BACL</name>
<gene>
    <name evidence="1" type="ORF">CBW65_04985</name>
</gene>
<sequence length="337" mass="39006">MPSEIELITKGLDIGVDRLKQLDTIKAEQELMTILKAQRKTKTMLLHAIDLAERNASVALGATERAVSLNNLGRVQYLLGKYDQAHTAWLRALEHATLCYNLYGDNELLHLVTCNLMLTYIILKEYSNIERTLKEVENALLERPESLGGLHYIRMKVNEDRGNLEIAREHAYQSLQYLEQTFDEEQICRAMVNVAHYEYLLKNYEKSAEILCSAMEKHEISHYTNIFIAKEYVKSLIKLKHFEVAKQVLNEYLTRSKEYSDLHAKLSIFSSVVHNTPSYAEGVLKDTTINIEIRHKACAFLMSYYSYQDDSDLLMKYYKMGRMLSASKLVYFDEGDM</sequence>
<dbReference type="Gene3D" id="1.25.40.10">
    <property type="entry name" value="Tetratricopeptide repeat domain"/>
    <property type="match status" value="1"/>
</dbReference>
<dbReference type="Proteomes" id="UP000195437">
    <property type="component" value="Chromosome"/>
</dbReference>
<reference evidence="2" key="1">
    <citation type="submission" date="2017-05" db="EMBL/GenBank/DDBJ databases">
        <authorList>
            <person name="Sung H."/>
        </authorList>
    </citation>
    <scope>NUCLEOTIDE SEQUENCE [LARGE SCALE GENOMIC DNA]</scope>
    <source>
        <strain evidence="2">AR23208</strain>
    </source>
</reference>
<dbReference type="KEGG" id="tum:CBW65_04985"/>
<evidence type="ECO:0000313" key="2">
    <source>
        <dbReference type="Proteomes" id="UP000195437"/>
    </source>
</evidence>
<organism evidence="1 2">
    <name type="scientific">Tumebacillus avium</name>
    <dbReference type="NCBI Taxonomy" id="1903704"/>
    <lineage>
        <taxon>Bacteria</taxon>
        <taxon>Bacillati</taxon>
        <taxon>Bacillota</taxon>
        <taxon>Bacilli</taxon>
        <taxon>Bacillales</taxon>
        <taxon>Alicyclobacillaceae</taxon>
        <taxon>Tumebacillus</taxon>
    </lineage>
</organism>
<dbReference type="AlphaFoldDB" id="A0A1Y0IJN9"/>
<evidence type="ECO:0008006" key="3">
    <source>
        <dbReference type="Google" id="ProtNLM"/>
    </source>
</evidence>
<accession>A0A1Y0IJN9</accession>
<keyword evidence="2" id="KW-1185">Reference proteome</keyword>
<dbReference type="SUPFAM" id="SSF48452">
    <property type="entry name" value="TPR-like"/>
    <property type="match status" value="1"/>
</dbReference>
<protein>
    <recommendedName>
        <fullName evidence="3">MalT-like TPR region domain-containing protein</fullName>
    </recommendedName>
</protein>
<dbReference type="EMBL" id="CP021434">
    <property type="protein sequence ID" value="ARU60500.1"/>
    <property type="molecule type" value="Genomic_DNA"/>
</dbReference>
<dbReference type="InterPro" id="IPR011990">
    <property type="entry name" value="TPR-like_helical_dom_sf"/>
</dbReference>
<evidence type="ECO:0000313" key="1">
    <source>
        <dbReference type="EMBL" id="ARU60500.1"/>
    </source>
</evidence>